<sequence>MLLAHLTTLDLPSLCASFAAGLAVGAAAMAGLRSLLHR</sequence>
<accession>A0A5C5UXP3</accession>
<evidence type="ECO:0000313" key="2">
    <source>
        <dbReference type="EMBL" id="TWT31114.1"/>
    </source>
</evidence>
<keyword evidence="3" id="KW-1185">Reference proteome</keyword>
<keyword evidence="1" id="KW-0472">Membrane</keyword>
<comment type="caution">
    <text evidence="2">The sequence shown here is derived from an EMBL/GenBank/DDBJ whole genome shotgun (WGS) entry which is preliminary data.</text>
</comment>
<evidence type="ECO:0000256" key="1">
    <source>
        <dbReference type="SAM" id="Phobius"/>
    </source>
</evidence>
<dbReference type="Proteomes" id="UP000316714">
    <property type="component" value="Unassembled WGS sequence"/>
</dbReference>
<keyword evidence="1" id="KW-0812">Transmembrane</keyword>
<name>A0A5C5UXP3_9BACT</name>
<gene>
    <name evidence="2" type="ORF">KOR34_44890</name>
</gene>
<keyword evidence="1" id="KW-1133">Transmembrane helix</keyword>
<dbReference type="EMBL" id="SIHJ01000004">
    <property type="protein sequence ID" value="TWT31114.1"/>
    <property type="molecule type" value="Genomic_DNA"/>
</dbReference>
<evidence type="ECO:0000313" key="3">
    <source>
        <dbReference type="Proteomes" id="UP000316714"/>
    </source>
</evidence>
<proteinExistence type="predicted"/>
<protein>
    <submittedName>
        <fullName evidence="2">Uncharacterized protein</fullName>
    </submittedName>
</protein>
<feature type="transmembrane region" description="Helical" evidence="1">
    <location>
        <begin position="16"/>
        <end position="36"/>
    </location>
</feature>
<dbReference type="AlphaFoldDB" id="A0A5C5UXP3"/>
<reference evidence="2 3" key="1">
    <citation type="submission" date="2019-02" db="EMBL/GenBank/DDBJ databases">
        <title>Deep-cultivation of Planctomycetes and their phenomic and genomic characterization uncovers novel biology.</title>
        <authorList>
            <person name="Wiegand S."/>
            <person name="Jogler M."/>
            <person name="Boedeker C."/>
            <person name="Pinto D."/>
            <person name="Vollmers J."/>
            <person name="Rivas-Marin E."/>
            <person name="Kohn T."/>
            <person name="Peeters S.H."/>
            <person name="Heuer A."/>
            <person name="Rast P."/>
            <person name="Oberbeckmann S."/>
            <person name="Bunk B."/>
            <person name="Jeske O."/>
            <person name="Meyerdierks A."/>
            <person name="Storesund J.E."/>
            <person name="Kallscheuer N."/>
            <person name="Luecker S."/>
            <person name="Lage O.M."/>
            <person name="Pohl T."/>
            <person name="Merkel B.J."/>
            <person name="Hornburger P."/>
            <person name="Mueller R.-W."/>
            <person name="Bruemmer F."/>
            <person name="Labrenz M."/>
            <person name="Spormann A.M."/>
            <person name="Op Den Camp H."/>
            <person name="Overmann J."/>
            <person name="Amann R."/>
            <person name="Jetten M.S.M."/>
            <person name="Mascher T."/>
            <person name="Medema M.H."/>
            <person name="Devos D.P."/>
            <person name="Kaster A.-K."/>
            <person name="Ovreas L."/>
            <person name="Rohde M."/>
            <person name="Galperin M.Y."/>
            <person name="Jogler C."/>
        </authorList>
    </citation>
    <scope>NUCLEOTIDE SEQUENCE [LARGE SCALE GENOMIC DNA]</scope>
    <source>
        <strain evidence="2 3">KOR34</strain>
    </source>
</reference>
<organism evidence="2 3">
    <name type="scientific">Posidoniimonas corsicana</name>
    <dbReference type="NCBI Taxonomy" id="1938618"/>
    <lineage>
        <taxon>Bacteria</taxon>
        <taxon>Pseudomonadati</taxon>
        <taxon>Planctomycetota</taxon>
        <taxon>Planctomycetia</taxon>
        <taxon>Pirellulales</taxon>
        <taxon>Lacipirellulaceae</taxon>
        <taxon>Posidoniimonas</taxon>
    </lineage>
</organism>